<comment type="caution">
    <text evidence="1">The sequence shown here is derived from an EMBL/GenBank/DDBJ whole genome shotgun (WGS) entry which is preliminary data.</text>
</comment>
<dbReference type="EMBL" id="CM042891">
    <property type="protein sequence ID" value="KAI4302205.1"/>
    <property type="molecule type" value="Genomic_DNA"/>
</dbReference>
<keyword evidence="2" id="KW-1185">Reference proteome</keyword>
<organism evidence="1 2">
    <name type="scientific">Melastoma candidum</name>
    <dbReference type="NCBI Taxonomy" id="119954"/>
    <lineage>
        <taxon>Eukaryota</taxon>
        <taxon>Viridiplantae</taxon>
        <taxon>Streptophyta</taxon>
        <taxon>Embryophyta</taxon>
        <taxon>Tracheophyta</taxon>
        <taxon>Spermatophyta</taxon>
        <taxon>Magnoliopsida</taxon>
        <taxon>eudicotyledons</taxon>
        <taxon>Gunneridae</taxon>
        <taxon>Pentapetalae</taxon>
        <taxon>rosids</taxon>
        <taxon>malvids</taxon>
        <taxon>Myrtales</taxon>
        <taxon>Melastomataceae</taxon>
        <taxon>Melastomatoideae</taxon>
        <taxon>Melastomateae</taxon>
        <taxon>Melastoma</taxon>
    </lineage>
</organism>
<reference evidence="2" key="1">
    <citation type="journal article" date="2023" name="Front. Plant Sci.">
        <title>Chromosomal-level genome assembly of Melastoma candidum provides insights into trichome evolution.</title>
        <authorList>
            <person name="Zhong Y."/>
            <person name="Wu W."/>
            <person name="Sun C."/>
            <person name="Zou P."/>
            <person name="Liu Y."/>
            <person name="Dai S."/>
            <person name="Zhou R."/>
        </authorList>
    </citation>
    <scope>NUCLEOTIDE SEQUENCE [LARGE SCALE GENOMIC DNA]</scope>
</reference>
<proteinExistence type="predicted"/>
<dbReference type="Proteomes" id="UP001057402">
    <property type="component" value="Chromosome 12"/>
</dbReference>
<sequence length="151" mass="17327">MMPVLLITLFALSFVTFSSLLFLALLQMNPPMRSVSWAGLHVSSRHEGRVRNRRPSLSQDEVVQEEEEDCTVCLSRIEVGDEIKELGCCHVFHMVCFDRWAGHRRHPTCPLCRQVTTGTEAFSDEDGVEVLSFRLWDFAGDRDIGGDWWLR</sequence>
<evidence type="ECO:0000313" key="2">
    <source>
        <dbReference type="Proteomes" id="UP001057402"/>
    </source>
</evidence>
<name>A0ACB9KY44_9MYRT</name>
<evidence type="ECO:0000313" key="1">
    <source>
        <dbReference type="EMBL" id="KAI4302205.1"/>
    </source>
</evidence>
<accession>A0ACB9KY44</accession>
<protein>
    <submittedName>
        <fullName evidence="1">Uncharacterized protein</fullName>
    </submittedName>
</protein>
<gene>
    <name evidence="1" type="ORF">MLD38_037983</name>
</gene>